<protein>
    <submittedName>
        <fullName evidence="4">Low-density lipoprotein receptor</fullName>
    </submittedName>
</protein>
<feature type="disulfide bond" evidence="2">
    <location>
        <begin position="22"/>
        <end position="34"/>
    </location>
</feature>
<proteinExistence type="predicted"/>
<dbReference type="InterPro" id="IPR036055">
    <property type="entry name" value="LDL_receptor-like_sf"/>
</dbReference>
<comment type="caution">
    <text evidence="2">Lacks conserved residue(s) required for the propagation of feature annotation.</text>
</comment>
<dbReference type="InterPro" id="IPR023415">
    <property type="entry name" value="LDLR_class-A_CS"/>
</dbReference>
<dbReference type="InterPro" id="IPR002172">
    <property type="entry name" value="LDrepeatLR_classA_rpt"/>
</dbReference>
<dbReference type="PROSITE" id="PS01209">
    <property type="entry name" value="LDLRA_1"/>
    <property type="match status" value="1"/>
</dbReference>
<dbReference type="Gene3D" id="4.10.400.10">
    <property type="entry name" value="Low-density Lipoprotein Receptor"/>
    <property type="match status" value="1"/>
</dbReference>
<reference evidence="4 5" key="1">
    <citation type="journal article" date="2021" name="Elife">
        <title>Chloroplast acquisition without the gene transfer in kleptoplastic sea slugs, Plakobranchus ocellatus.</title>
        <authorList>
            <person name="Maeda T."/>
            <person name="Takahashi S."/>
            <person name="Yoshida T."/>
            <person name="Shimamura S."/>
            <person name="Takaki Y."/>
            <person name="Nagai Y."/>
            <person name="Toyoda A."/>
            <person name="Suzuki Y."/>
            <person name="Arimoto A."/>
            <person name="Ishii H."/>
            <person name="Satoh N."/>
            <person name="Nishiyama T."/>
            <person name="Hasebe M."/>
            <person name="Maruyama T."/>
            <person name="Minagawa J."/>
            <person name="Obokata J."/>
            <person name="Shigenobu S."/>
        </authorList>
    </citation>
    <scope>NUCLEOTIDE SEQUENCE [LARGE SCALE GENOMIC DNA]</scope>
</reference>
<feature type="disulfide bond" evidence="2">
    <location>
        <begin position="29"/>
        <end position="47"/>
    </location>
</feature>
<dbReference type="SMART" id="SM00192">
    <property type="entry name" value="LDLa"/>
    <property type="match status" value="1"/>
</dbReference>
<dbReference type="SUPFAM" id="SSF57424">
    <property type="entry name" value="LDL receptor-like module"/>
    <property type="match status" value="1"/>
</dbReference>
<feature type="compositionally biased region" description="Polar residues" evidence="3">
    <location>
        <begin position="107"/>
        <end position="121"/>
    </location>
</feature>
<accession>A0AAV4F599</accession>
<gene>
    <name evidence="4" type="ORF">ElyMa_003730600</name>
</gene>
<evidence type="ECO:0000313" key="4">
    <source>
        <dbReference type="EMBL" id="GFR68382.1"/>
    </source>
</evidence>
<name>A0AAV4F599_9GAST</name>
<evidence type="ECO:0000256" key="2">
    <source>
        <dbReference type="PROSITE-ProRule" id="PRU00124"/>
    </source>
</evidence>
<keyword evidence="5" id="KW-1185">Reference proteome</keyword>
<dbReference type="Proteomes" id="UP000762676">
    <property type="component" value="Unassembled WGS sequence"/>
</dbReference>
<dbReference type="AlphaFoldDB" id="A0AAV4F599"/>
<evidence type="ECO:0000256" key="1">
    <source>
        <dbReference type="ARBA" id="ARBA00023157"/>
    </source>
</evidence>
<dbReference type="CDD" id="cd00112">
    <property type="entry name" value="LDLa"/>
    <property type="match status" value="1"/>
</dbReference>
<evidence type="ECO:0000256" key="3">
    <source>
        <dbReference type="SAM" id="MobiDB-lite"/>
    </source>
</evidence>
<comment type="caution">
    <text evidence="4">The sequence shown here is derived from an EMBL/GenBank/DDBJ whole genome shotgun (WGS) entry which is preliminary data.</text>
</comment>
<sequence>MSSRLPPPYLCACAEPTSPEPCLEGRFRCDDGTCIPRAYKCDGFPQCPDSSDEKVDLCCKCHVTPPRYGLAEHSQCSKGRVILDLIPGDSGKRNVRTRSNVKKKSINDNSNLVETKGNFKS</sequence>
<keyword evidence="4" id="KW-0675">Receptor</keyword>
<dbReference type="EMBL" id="BMAT01007649">
    <property type="protein sequence ID" value="GFR68382.1"/>
    <property type="molecule type" value="Genomic_DNA"/>
</dbReference>
<feature type="region of interest" description="Disordered" evidence="3">
    <location>
        <begin position="102"/>
        <end position="121"/>
    </location>
</feature>
<keyword evidence="4" id="KW-0449">Lipoprotein</keyword>
<keyword evidence="1 2" id="KW-1015">Disulfide bond</keyword>
<organism evidence="4 5">
    <name type="scientific">Elysia marginata</name>
    <dbReference type="NCBI Taxonomy" id="1093978"/>
    <lineage>
        <taxon>Eukaryota</taxon>
        <taxon>Metazoa</taxon>
        <taxon>Spiralia</taxon>
        <taxon>Lophotrochozoa</taxon>
        <taxon>Mollusca</taxon>
        <taxon>Gastropoda</taxon>
        <taxon>Heterobranchia</taxon>
        <taxon>Euthyneura</taxon>
        <taxon>Panpulmonata</taxon>
        <taxon>Sacoglossa</taxon>
        <taxon>Placobranchoidea</taxon>
        <taxon>Plakobranchidae</taxon>
        <taxon>Elysia</taxon>
    </lineage>
</organism>
<dbReference type="Pfam" id="PF00057">
    <property type="entry name" value="Ldl_recept_a"/>
    <property type="match status" value="1"/>
</dbReference>
<evidence type="ECO:0000313" key="5">
    <source>
        <dbReference type="Proteomes" id="UP000762676"/>
    </source>
</evidence>
<dbReference type="PROSITE" id="PS50068">
    <property type="entry name" value="LDLRA_2"/>
    <property type="match status" value="1"/>
</dbReference>